<evidence type="ECO:0000313" key="6">
    <source>
        <dbReference type="Proteomes" id="UP000325372"/>
    </source>
</evidence>
<dbReference type="PANTHER" id="PTHR40940">
    <property type="entry name" value="PROTEIN BATD-RELATED"/>
    <property type="match status" value="1"/>
</dbReference>
<dbReference type="Pfam" id="PF25607">
    <property type="entry name" value="DUF7939"/>
    <property type="match status" value="1"/>
</dbReference>
<organism evidence="5 6">
    <name type="scientific">Marinihelvus fidelis</name>
    <dbReference type="NCBI Taxonomy" id="2613842"/>
    <lineage>
        <taxon>Bacteria</taxon>
        <taxon>Pseudomonadati</taxon>
        <taxon>Pseudomonadota</taxon>
        <taxon>Gammaproteobacteria</taxon>
        <taxon>Chromatiales</taxon>
        <taxon>Wenzhouxiangellaceae</taxon>
        <taxon>Marinihelvus</taxon>
    </lineage>
</organism>
<dbReference type="InterPro" id="IPR057699">
    <property type="entry name" value="DUF7939"/>
</dbReference>
<feature type="region of interest" description="Disordered" evidence="1">
    <location>
        <begin position="553"/>
        <end position="575"/>
    </location>
</feature>
<protein>
    <submittedName>
        <fullName evidence="5">Protein BatD</fullName>
    </submittedName>
</protein>
<dbReference type="Proteomes" id="UP000325372">
    <property type="component" value="Unassembled WGS sequence"/>
</dbReference>
<accession>A0A5N0TB15</accession>
<dbReference type="InterPro" id="IPR025738">
    <property type="entry name" value="BatD"/>
</dbReference>
<reference evidence="5 6" key="1">
    <citation type="submission" date="2019-09" db="EMBL/GenBank/DDBJ databases">
        <title>Wenzhouxiangella sp. Genome sequencing and assembly.</title>
        <authorList>
            <person name="Zhang R."/>
        </authorList>
    </citation>
    <scope>NUCLEOTIDE SEQUENCE [LARGE SCALE GENOMIC DNA]</scope>
    <source>
        <strain evidence="5 6">W260</strain>
    </source>
</reference>
<dbReference type="PANTHER" id="PTHR40940:SF1">
    <property type="entry name" value="PROTEIN BATD"/>
    <property type="match status" value="1"/>
</dbReference>
<proteinExistence type="predicted"/>
<comment type="caution">
    <text evidence="5">The sequence shown here is derived from an EMBL/GenBank/DDBJ whole genome shotgun (WGS) entry which is preliminary data.</text>
</comment>
<keyword evidence="3" id="KW-0732">Signal</keyword>
<evidence type="ECO:0000256" key="2">
    <source>
        <dbReference type="SAM" id="Phobius"/>
    </source>
</evidence>
<dbReference type="EMBL" id="VYXP01000006">
    <property type="protein sequence ID" value="KAA9131006.1"/>
    <property type="molecule type" value="Genomic_DNA"/>
</dbReference>
<gene>
    <name evidence="5" type="ORF">F3N42_11700</name>
</gene>
<evidence type="ECO:0000313" key="5">
    <source>
        <dbReference type="EMBL" id="KAA9131006.1"/>
    </source>
</evidence>
<dbReference type="AlphaFoldDB" id="A0A5N0TB15"/>
<keyword evidence="2" id="KW-0812">Transmembrane</keyword>
<evidence type="ECO:0000256" key="3">
    <source>
        <dbReference type="SAM" id="SignalP"/>
    </source>
</evidence>
<evidence type="ECO:0000259" key="4">
    <source>
        <dbReference type="Pfam" id="PF25607"/>
    </source>
</evidence>
<sequence length="575" mass="63338">MVRQTNRNPRWALASLLVWLCCWPALGALAATVEAVLDRDRAVVGETVTLALQTDDSAQSLDADLSALDGDFILLDRRTETRMSITNGRQVTVKRLVVTLEPQRAGTLTIPAMQFPGGASTAPVSLEVTPAPEAAPGEAPPVFIELELEPVEGPYYVHAQIALKVRIFYQQNLTEASVSPPAPDQASVRLLDEVPYTADRNGERYRVLERRYAVFPERSGELVIPSMQLTGRLVERSGDRLWQPTVRGRRVRVESEPLVLDIQPRPPAYSGDHWLPARALSASQQITDADEVHVGEPVTRTVIIDAVGLEEHMLEEPAWPDMPNARIYPDQPQGISRDDGQWVLGHREFRYAVVPEQAGELLLPELRISWWDTANNRQRVAVLPEQRVTVLPSATPVTAPAGPAPGAGERQVGTTIGGHWPWIALGFAVLWLLTLGLWWLRPRGRSAASARPRAAVEDPSRAMNDFQAACRANDAAAARRHLSRWLRHDGPRQAGGRLRTFARRLDEAGEAKLAGQVRALDGSGFQVESDDTWQGESLRKTFEQWYRSGQALGKAPAVAGEGAGAPDLWDSARRD</sequence>
<feature type="domain" description="DUF7939" evidence="4">
    <location>
        <begin position="460"/>
        <end position="546"/>
    </location>
</feature>
<evidence type="ECO:0000256" key="1">
    <source>
        <dbReference type="SAM" id="MobiDB-lite"/>
    </source>
</evidence>
<feature type="signal peptide" evidence="3">
    <location>
        <begin position="1"/>
        <end position="30"/>
    </location>
</feature>
<keyword evidence="2" id="KW-0472">Membrane</keyword>
<feature type="chain" id="PRO_5024322114" evidence="3">
    <location>
        <begin position="31"/>
        <end position="575"/>
    </location>
</feature>
<feature type="transmembrane region" description="Helical" evidence="2">
    <location>
        <begin position="420"/>
        <end position="440"/>
    </location>
</feature>
<dbReference type="Pfam" id="PF13584">
    <property type="entry name" value="BatD"/>
    <property type="match status" value="1"/>
</dbReference>
<keyword evidence="6" id="KW-1185">Reference proteome</keyword>
<name>A0A5N0TB15_9GAMM</name>
<keyword evidence="2" id="KW-1133">Transmembrane helix</keyword>